<evidence type="ECO:0000259" key="2">
    <source>
        <dbReference type="Pfam" id="PF00135"/>
    </source>
</evidence>
<reference evidence="3" key="1">
    <citation type="submission" date="2020-11" db="EMBL/GenBank/DDBJ databases">
        <authorList>
            <person name="Tran Van P."/>
        </authorList>
    </citation>
    <scope>NUCLEOTIDE SEQUENCE</scope>
</reference>
<dbReference type="InterPro" id="IPR029058">
    <property type="entry name" value="AB_hydrolase_fold"/>
</dbReference>
<dbReference type="Proteomes" id="UP000759131">
    <property type="component" value="Unassembled WGS sequence"/>
</dbReference>
<dbReference type="Gene3D" id="3.40.50.1820">
    <property type="entry name" value="alpha/beta hydrolase"/>
    <property type="match status" value="1"/>
</dbReference>
<dbReference type="AlphaFoldDB" id="A0A7R9PVA1"/>
<keyword evidence="1" id="KW-0325">Glycoprotein</keyword>
<dbReference type="PANTHER" id="PTHR11559">
    <property type="entry name" value="CARBOXYLESTERASE"/>
    <property type="match status" value="1"/>
</dbReference>
<protein>
    <recommendedName>
        <fullName evidence="2">Carboxylesterase type B domain-containing protein</fullName>
    </recommendedName>
</protein>
<name>A0A7R9PVA1_9ACAR</name>
<gene>
    <name evidence="3" type="ORF">OSB1V03_LOCUS2436</name>
</gene>
<keyword evidence="4" id="KW-1185">Reference proteome</keyword>
<sequence length="93" mass="10438">MFSDIIDATKPKNSCIQPMQMSPDSPLSEDCLVLNIWTKNVEELKPVMFWIHGGALNVGSIFQEWYNGSALATHEVVVVSVNYTELSPYLSNF</sequence>
<dbReference type="InterPro" id="IPR050309">
    <property type="entry name" value="Type-B_Carboxylest/Lipase"/>
</dbReference>
<evidence type="ECO:0000256" key="1">
    <source>
        <dbReference type="ARBA" id="ARBA00023180"/>
    </source>
</evidence>
<dbReference type="EMBL" id="OC855428">
    <property type="protein sequence ID" value="CAD7621967.1"/>
    <property type="molecule type" value="Genomic_DNA"/>
</dbReference>
<evidence type="ECO:0000313" key="3">
    <source>
        <dbReference type="EMBL" id="CAD7621967.1"/>
    </source>
</evidence>
<feature type="domain" description="Carboxylesterase type B" evidence="2">
    <location>
        <begin position="2"/>
        <end position="83"/>
    </location>
</feature>
<accession>A0A7R9PVA1</accession>
<dbReference type="OrthoDB" id="6508095at2759"/>
<dbReference type="Pfam" id="PF00135">
    <property type="entry name" value="COesterase"/>
    <property type="match status" value="1"/>
</dbReference>
<dbReference type="EMBL" id="CAJPIZ010000853">
    <property type="protein sequence ID" value="CAG2102397.1"/>
    <property type="molecule type" value="Genomic_DNA"/>
</dbReference>
<proteinExistence type="predicted"/>
<organism evidence="3">
    <name type="scientific">Medioppia subpectinata</name>
    <dbReference type="NCBI Taxonomy" id="1979941"/>
    <lineage>
        <taxon>Eukaryota</taxon>
        <taxon>Metazoa</taxon>
        <taxon>Ecdysozoa</taxon>
        <taxon>Arthropoda</taxon>
        <taxon>Chelicerata</taxon>
        <taxon>Arachnida</taxon>
        <taxon>Acari</taxon>
        <taxon>Acariformes</taxon>
        <taxon>Sarcoptiformes</taxon>
        <taxon>Oribatida</taxon>
        <taxon>Brachypylina</taxon>
        <taxon>Oppioidea</taxon>
        <taxon>Oppiidae</taxon>
        <taxon>Medioppia</taxon>
    </lineage>
</organism>
<dbReference type="SUPFAM" id="SSF53474">
    <property type="entry name" value="alpha/beta-Hydrolases"/>
    <property type="match status" value="1"/>
</dbReference>
<dbReference type="InterPro" id="IPR002018">
    <property type="entry name" value="CarbesteraseB"/>
</dbReference>
<evidence type="ECO:0000313" key="4">
    <source>
        <dbReference type="Proteomes" id="UP000759131"/>
    </source>
</evidence>
<feature type="non-terminal residue" evidence="3">
    <location>
        <position position="93"/>
    </location>
</feature>